<dbReference type="EMBL" id="BKCJ010593458">
    <property type="protein sequence ID" value="GFB28654.1"/>
    <property type="molecule type" value="Genomic_DNA"/>
</dbReference>
<feature type="region of interest" description="Disordered" evidence="1">
    <location>
        <begin position="23"/>
        <end position="78"/>
    </location>
</feature>
<proteinExistence type="predicted"/>
<evidence type="ECO:0000313" key="2">
    <source>
        <dbReference type="EMBL" id="GFB28654.1"/>
    </source>
</evidence>
<feature type="compositionally biased region" description="Polar residues" evidence="1">
    <location>
        <begin position="63"/>
        <end position="73"/>
    </location>
</feature>
<comment type="caution">
    <text evidence="2">The sequence shown here is derived from an EMBL/GenBank/DDBJ whole genome shotgun (WGS) entry which is preliminary data.</text>
</comment>
<sequence>MRDPIGGLVSLVVGFSKAIDSSKRWSSGGVMNLTSDKDPIDDDRDTGVGDSEVSVSLGEISSGGRNYQESSIGDTKDGGKAVGRAITV</sequence>
<accession>A0A699L948</accession>
<protein>
    <submittedName>
        <fullName evidence="2">Uncharacterized protein</fullName>
    </submittedName>
</protein>
<evidence type="ECO:0000256" key="1">
    <source>
        <dbReference type="SAM" id="MobiDB-lite"/>
    </source>
</evidence>
<reference evidence="2" key="1">
    <citation type="journal article" date="2019" name="Sci. Rep.">
        <title>Draft genome of Tanacetum cinerariifolium, the natural source of mosquito coil.</title>
        <authorList>
            <person name="Yamashiro T."/>
            <person name="Shiraishi A."/>
            <person name="Satake H."/>
            <person name="Nakayama K."/>
        </authorList>
    </citation>
    <scope>NUCLEOTIDE SEQUENCE</scope>
</reference>
<gene>
    <name evidence="2" type="ORF">Tci_700625</name>
</gene>
<dbReference type="AlphaFoldDB" id="A0A699L948"/>
<name>A0A699L948_TANCI</name>
<organism evidence="2">
    <name type="scientific">Tanacetum cinerariifolium</name>
    <name type="common">Dalmatian daisy</name>
    <name type="synonym">Chrysanthemum cinerariifolium</name>
    <dbReference type="NCBI Taxonomy" id="118510"/>
    <lineage>
        <taxon>Eukaryota</taxon>
        <taxon>Viridiplantae</taxon>
        <taxon>Streptophyta</taxon>
        <taxon>Embryophyta</taxon>
        <taxon>Tracheophyta</taxon>
        <taxon>Spermatophyta</taxon>
        <taxon>Magnoliopsida</taxon>
        <taxon>eudicotyledons</taxon>
        <taxon>Gunneridae</taxon>
        <taxon>Pentapetalae</taxon>
        <taxon>asterids</taxon>
        <taxon>campanulids</taxon>
        <taxon>Asterales</taxon>
        <taxon>Asteraceae</taxon>
        <taxon>Asteroideae</taxon>
        <taxon>Anthemideae</taxon>
        <taxon>Anthemidinae</taxon>
        <taxon>Tanacetum</taxon>
    </lineage>
</organism>